<evidence type="ECO:0000313" key="3">
    <source>
        <dbReference type="Proteomes" id="UP000237916"/>
    </source>
</evidence>
<dbReference type="EMBL" id="PPDB01000001">
    <property type="protein sequence ID" value="PQL20854.1"/>
    <property type="molecule type" value="Genomic_DNA"/>
</dbReference>
<sequence>MIKKIAVLVNEDTMQRCSCGGCLKAFMNKADSFERYGDEDIELVGFTHSDGDLAKKIESFKKKGVTAVHLSTCTRGKNDQYESIARQCAEAGFDVVGYTHGGAVSKDGKEAVILSACGDVNNPNL</sequence>
<reference evidence="2 3" key="1">
    <citation type="submission" date="2018-01" db="EMBL/GenBank/DDBJ databases">
        <title>Draft genome sequences of clinical isolates and type strains of oral Veillonella including Veillonella infantum sp., nov.</title>
        <authorList>
            <person name="Mashima I."/>
            <person name="Liao Y.-C."/>
            <person name="Sabharwal A."/>
            <person name="Haase E.M."/>
            <person name="Nakazawa F."/>
            <person name="Scannapieco F.A."/>
        </authorList>
    </citation>
    <scope>NUCLEOTIDE SEQUENCE [LARGE SCALE GENOMIC DNA]</scope>
    <source>
        <strain evidence="2 3">JCM 15641</strain>
    </source>
</reference>
<protein>
    <submittedName>
        <fullName evidence="2">CGGC domain-containing protein</fullName>
    </submittedName>
</protein>
<dbReference type="AlphaFoldDB" id="A0A2S7ZC73"/>
<dbReference type="Pfam" id="PF08821">
    <property type="entry name" value="CGGC"/>
    <property type="match status" value="1"/>
</dbReference>
<proteinExistence type="predicted"/>
<dbReference type="RefSeq" id="WP_054674779.1">
    <property type="nucleotide sequence ID" value="NZ_PPDB01000001.1"/>
</dbReference>
<gene>
    <name evidence="2" type="ORF">VEHSUH05_00015</name>
</gene>
<dbReference type="InterPro" id="IPR014925">
    <property type="entry name" value="CGGC_dom"/>
</dbReference>
<keyword evidence="3" id="KW-1185">Reference proteome</keyword>
<organism evidence="2 3">
    <name type="scientific">Veillonella denticariosi JCM 15641</name>
    <dbReference type="NCBI Taxonomy" id="1298594"/>
    <lineage>
        <taxon>Bacteria</taxon>
        <taxon>Bacillati</taxon>
        <taxon>Bacillota</taxon>
        <taxon>Negativicutes</taxon>
        <taxon>Veillonellales</taxon>
        <taxon>Veillonellaceae</taxon>
        <taxon>Veillonella</taxon>
    </lineage>
</organism>
<dbReference type="Proteomes" id="UP000237916">
    <property type="component" value="Unassembled WGS sequence"/>
</dbReference>
<dbReference type="SMART" id="SM01078">
    <property type="entry name" value="CGGC"/>
    <property type="match status" value="1"/>
</dbReference>
<feature type="domain" description="CGGC" evidence="1">
    <location>
        <begin position="4"/>
        <end position="100"/>
    </location>
</feature>
<evidence type="ECO:0000313" key="2">
    <source>
        <dbReference type="EMBL" id="PQL20854.1"/>
    </source>
</evidence>
<evidence type="ECO:0000259" key="1">
    <source>
        <dbReference type="SMART" id="SM01078"/>
    </source>
</evidence>
<comment type="caution">
    <text evidence="2">The sequence shown here is derived from an EMBL/GenBank/DDBJ whole genome shotgun (WGS) entry which is preliminary data.</text>
</comment>
<name>A0A2S7ZC73_9FIRM</name>
<dbReference type="STRING" id="1298594.GCA_001312465_02650"/>
<accession>A0A2S7ZC73</accession>
<dbReference type="OrthoDB" id="1682132at2"/>